<accession>A0A414JTW1</accession>
<protein>
    <submittedName>
        <fullName evidence="1">Acyl carrier protein</fullName>
    </submittedName>
</protein>
<dbReference type="EMBL" id="QSKL01000001">
    <property type="protein sequence ID" value="RHE62097.1"/>
    <property type="molecule type" value="Genomic_DNA"/>
</dbReference>
<reference evidence="1 2" key="1">
    <citation type="submission" date="2018-08" db="EMBL/GenBank/DDBJ databases">
        <title>A genome reference for cultivated species of the human gut microbiota.</title>
        <authorList>
            <person name="Zou Y."/>
            <person name="Xue W."/>
            <person name="Luo G."/>
        </authorList>
    </citation>
    <scope>NUCLEOTIDE SEQUENCE [LARGE SCALE GENOMIC DNA]</scope>
    <source>
        <strain evidence="1 2">AM27-46</strain>
    </source>
</reference>
<proteinExistence type="predicted"/>
<sequence>MTNLEKYNEIFVDVFAVEQAEFNDSFSRENVKNWDSIHQLNLISYIEDEFDIMFDAEDSLSLISYNRGIEILSNKYGIKF</sequence>
<dbReference type="InterPro" id="IPR036736">
    <property type="entry name" value="ACP-like_sf"/>
</dbReference>
<name>A0A414JTW1_BACUN</name>
<dbReference type="AlphaFoldDB" id="A0A414JTW1"/>
<dbReference type="RefSeq" id="WP_118930812.1">
    <property type="nucleotide sequence ID" value="NZ_JAQDIY010000005.1"/>
</dbReference>
<dbReference type="Gene3D" id="1.10.1200.10">
    <property type="entry name" value="ACP-like"/>
    <property type="match status" value="1"/>
</dbReference>
<dbReference type="SUPFAM" id="SSF47336">
    <property type="entry name" value="ACP-like"/>
    <property type="match status" value="1"/>
</dbReference>
<dbReference type="Proteomes" id="UP000284640">
    <property type="component" value="Unassembled WGS sequence"/>
</dbReference>
<evidence type="ECO:0000313" key="2">
    <source>
        <dbReference type="Proteomes" id="UP000284640"/>
    </source>
</evidence>
<gene>
    <name evidence="1" type="ORF">DW729_01605</name>
</gene>
<comment type="caution">
    <text evidence="1">The sequence shown here is derived from an EMBL/GenBank/DDBJ whole genome shotgun (WGS) entry which is preliminary data.</text>
</comment>
<organism evidence="1 2">
    <name type="scientific">Bacteroides uniformis</name>
    <dbReference type="NCBI Taxonomy" id="820"/>
    <lineage>
        <taxon>Bacteria</taxon>
        <taxon>Pseudomonadati</taxon>
        <taxon>Bacteroidota</taxon>
        <taxon>Bacteroidia</taxon>
        <taxon>Bacteroidales</taxon>
        <taxon>Bacteroidaceae</taxon>
        <taxon>Bacteroides</taxon>
    </lineage>
</organism>
<evidence type="ECO:0000313" key="1">
    <source>
        <dbReference type="EMBL" id="RHE62097.1"/>
    </source>
</evidence>